<feature type="transmembrane region" description="Helical" evidence="1">
    <location>
        <begin position="298"/>
        <end position="317"/>
    </location>
</feature>
<evidence type="ECO:0000313" key="2">
    <source>
        <dbReference type="EMBL" id="QDU27855.1"/>
    </source>
</evidence>
<dbReference type="OrthoDB" id="264591at2"/>
<dbReference type="Proteomes" id="UP000315017">
    <property type="component" value="Chromosome"/>
</dbReference>
<feature type="transmembrane region" description="Helical" evidence="1">
    <location>
        <begin position="565"/>
        <end position="588"/>
    </location>
</feature>
<dbReference type="RefSeq" id="WP_145089172.1">
    <property type="nucleotide sequence ID" value="NZ_CP036274.1"/>
</dbReference>
<dbReference type="Pfam" id="PF12679">
    <property type="entry name" value="ABC2_membrane_2"/>
    <property type="match status" value="1"/>
</dbReference>
<accession>A0A517YC87</accession>
<dbReference type="KEGG" id="aagg:ETAA8_29460"/>
<dbReference type="EMBL" id="CP036274">
    <property type="protein sequence ID" value="QDU27855.1"/>
    <property type="molecule type" value="Genomic_DNA"/>
</dbReference>
<feature type="transmembrane region" description="Helical" evidence="1">
    <location>
        <begin position="337"/>
        <end position="359"/>
    </location>
</feature>
<name>A0A517YC87_9BACT</name>
<gene>
    <name evidence="2" type="ORF">ETAA8_29460</name>
</gene>
<feature type="transmembrane region" description="Helical" evidence="1">
    <location>
        <begin position="473"/>
        <end position="493"/>
    </location>
</feature>
<evidence type="ECO:0000313" key="3">
    <source>
        <dbReference type="Proteomes" id="UP000315017"/>
    </source>
</evidence>
<sequence>MAVPPLFLANWLDSLHIDIKDELVSALTPIWILGIGALMGLVLCGLIWALMFGLSRIPGLGNLAANKQASRIVSAVLAVLIFVGTLVWWFQPSANAAAPISVFDGILLLGGLAVASWVIAIGAVTLVSARAANETWETVTEGVLAPFGVVVVVMAVVGVLGTVFVRKPSEMVESLSRWPAMVSEGTATHSFEIAAPSLDLNASLEQEVPTNFRRDEVRQLTFEANQHLKVSTAPFNKPGATSITIDLTPGEPTVWRRDGSGVTPFAERNVSKFYVKNMGTGPAKLTVSRFSTIANPEIKAAPIVAICVVGIFLLYLLQRTAMPKLTAVTLATAKTDFAQPVYGLVMAIGVFALLIFVIVPMNSFGNDIKGLKNAGFSLIAVLGLFTAIWSASTSLAEEIDGKTALTVLSKPVSRLDFILGKFSGIAWSTLFMCTVLGLVLLLGVAYKPVYDEREGADYTLTWQLCFHEMASTVPGLVLVYLQVVVMTAISVAISTRLPFIPNLLICFTIWALGHLTPQLAQSQVVAEQLPPIIFFSKLIATVFPVLDHFDVQASVAGGRIVPLVYLGWCFVYAAIYSTIAMLLALTLFEDRDLA</sequence>
<protein>
    <submittedName>
        <fullName evidence="2">ABC-2 family transporter protein</fullName>
    </submittedName>
</protein>
<feature type="transmembrane region" description="Helical" evidence="1">
    <location>
        <begin position="529"/>
        <end position="545"/>
    </location>
</feature>
<feature type="transmembrane region" description="Helical" evidence="1">
    <location>
        <begin position="425"/>
        <end position="446"/>
    </location>
</feature>
<keyword evidence="3" id="KW-1185">Reference proteome</keyword>
<feature type="transmembrane region" description="Helical" evidence="1">
    <location>
        <begin position="499"/>
        <end position="517"/>
    </location>
</feature>
<keyword evidence="1" id="KW-0812">Transmembrane</keyword>
<dbReference type="GO" id="GO:0140359">
    <property type="term" value="F:ABC-type transporter activity"/>
    <property type="evidence" value="ECO:0007669"/>
    <property type="project" value="InterPro"/>
</dbReference>
<dbReference type="PANTHER" id="PTHR43471:SF10">
    <property type="entry name" value="SLL1107 PROTEIN"/>
    <property type="match status" value="1"/>
</dbReference>
<feature type="transmembrane region" description="Helical" evidence="1">
    <location>
        <begin position="72"/>
        <end position="90"/>
    </location>
</feature>
<keyword evidence="1" id="KW-1133">Transmembrane helix</keyword>
<dbReference type="AlphaFoldDB" id="A0A517YC87"/>
<organism evidence="2 3">
    <name type="scientific">Anatilimnocola aggregata</name>
    <dbReference type="NCBI Taxonomy" id="2528021"/>
    <lineage>
        <taxon>Bacteria</taxon>
        <taxon>Pseudomonadati</taxon>
        <taxon>Planctomycetota</taxon>
        <taxon>Planctomycetia</taxon>
        <taxon>Pirellulales</taxon>
        <taxon>Pirellulaceae</taxon>
        <taxon>Anatilimnocola</taxon>
    </lineage>
</organism>
<reference evidence="2 3" key="1">
    <citation type="submission" date="2019-02" db="EMBL/GenBank/DDBJ databases">
        <title>Deep-cultivation of Planctomycetes and their phenomic and genomic characterization uncovers novel biology.</title>
        <authorList>
            <person name="Wiegand S."/>
            <person name="Jogler M."/>
            <person name="Boedeker C."/>
            <person name="Pinto D."/>
            <person name="Vollmers J."/>
            <person name="Rivas-Marin E."/>
            <person name="Kohn T."/>
            <person name="Peeters S.H."/>
            <person name="Heuer A."/>
            <person name="Rast P."/>
            <person name="Oberbeckmann S."/>
            <person name="Bunk B."/>
            <person name="Jeske O."/>
            <person name="Meyerdierks A."/>
            <person name="Storesund J.E."/>
            <person name="Kallscheuer N."/>
            <person name="Luecker S."/>
            <person name="Lage O.M."/>
            <person name="Pohl T."/>
            <person name="Merkel B.J."/>
            <person name="Hornburger P."/>
            <person name="Mueller R.-W."/>
            <person name="Bruemmer F."/>
            <person name="Labrenz M."/>
            <person name="Spormann A.M."/>
            <person name="Op den Camp H."/>
            <person name="Overmann J."/>
            <person name="Amann R."/>
            <person name="Jetten M.S.M."/>
            <person name="Mascher T."/>
            <person name="Medema M.H."/>
            <person name="Devos D.P."/>
            <person name="Kaster A.-K."/>
            <person name="Ovreas L."/>
            <person name="Rohde M."/>
            <person name="Galperin M.Y."/>
            <person name="Jogler C."/>
        </authorList>
    </citation>
    <scope>NUCLEOTIDE SEQUENCE [LARGE SCALE GENOMIC DNA]</scope>
    <source>
        <strain evidence="2 3">ETA_A8</strain>
    </source>
</reference>
<feature type="transmembrane region" description="Helical" evidence="1">
    <location>
        <begin position="144"/>
        <end position="165"/>
    </location>
</feature>
<evidence type="ECO:0000256" key="1">
    <source>
        <dbReference type="SAM" id="Phobius"/>
    </source>
</evidence>
<feature type="transmembrane region" description="Helical" evidence="1">
    <location>
        <begin position="30"/>
        <end position="52"/>
    </location>
</feature>
<dbReference type="PANTHER" id="PTHR43471">
    <property type="entry name" value="ABC TRANSPORTER PERMEASE"/>
    <property type="match status" value="1"/>
</dbReference>
<feature type="transmembrane region" description="Helical" evidence="1">
    <location>
        <begin position="371"/>
        <end position="391"/>
    </location>
</feature>
<feature type="transmembrane region" description="Helical" evidence="1">
    <location>
        <begin position="102"/>
        <end position="124"/>
    </location>
</feature>
<proteinExistence type="predicted"/>
<keyword evidence="1" id="KW-0472">Membrane</keyword>
<dbReference type="GO" id="GO:0005886">
    <property type="term" value="C:plasma membrane"/>
    <property type="evidence" value="ECO:0007669"/>
    <property type="project" value="UniProtKB-SubCell"/>
</dbReference>